<reference evidence="1 4" key="3">
    <citation type="submission" date="2016-02" db="EMBL/GenBank/DDBJ databases">
        <authorList>
            <person name="Teng J.L."/>
            <person name="Tang Y."/>
            <person name="Huang Y."/>
            <person name="Guo F."/>
            <person name="Wei W."/>
            <person name="Chen J.H."/>
            <person name="Wong S.Y."/>
            <person name="Lau S.K."/>
            <person name="Woo P.C."/>
        </authorList>
    </citation>
    <scope>NUCLEOTIDE SEQUENCE [LARGE SCALE GENOMIC DNA]</scope>
    <source>
        <strain evidence="1 4">JCM 13375</strain>
    </source>
</reference>
<comment type="caution">
    <text evidence="2">The sequence shown here is derived from an EMBL/GenBank/DDBJ whole genome shotgun (WGS) entry which is preliminary data.</text>
</comment>
<dbReference type="RefSeq" id="WP_068570320.1">
    <property type="nucleotide sequence ID" value="NZ_LSRE01000011.1"/>
</dbReference>
<gene>
    <name evidence="2" type="ORF">AXK60_22485</name>
    <name evidence="1" type="ORF">AXK61_18605</name>
</gene>
<sequence length="148" mass="16658">MPTTRSTPHSHALEELPRSRLYGHMRDYRRSRPGHTAPAESIVAGIQEQDARFVLGDLLAEWDLLFYPAADNKQPDVRGDVLARRTVRRARHSRTEVVDSDTHPVILLATDVPRSEISAIWRKVLHSVESGGTLSDVLVEADKPHRTP</sequence>
<dbReference type="OrthoDB" id="4377759at2"/>
<protein>
    <submittedName>
        <fullName evidence="2">Uncharacterized protein</fullName>
    </submittedName>
</protein>
<proteinExistence type="predicted"/>
<reference evidence="2" key="2">
    <citation type="submission" date="2016-02" db="EMBL/GenBank/DDBJ databases">
        <authorList>
            <person name="Teng J.L."/>
            <person name="Yang Y."/>
            <person name="Huang Y."/>
            <person name="Guo F."/>
            <person name="Wei W."/>
            <person name="Chen J.H."/>
            <person name="Wong S.Y."/>
            <person name="Lau S.K."/>
            <person name="Woo P.C."/>
        </authorList>
    </citation>
    <scope>NUCLEOTIDE SEQUENCE</scope>
    <source>
        <strain evidence="2">JCM 15929</strain>
    </source>
</reference>
<evidence type="ECO:0000313" key="4">
    <source>
        <dbReference type="Proteomes" id="UP000070409"/>
    </source>
</evidence>
<dbReference type="Proteomes" id="UP000070258">
    <property type="component" value="Unassembled WGS sequence"/>
</dbReference>
<name>A0A138AUF4_9ACTN</name>
<organism evidence="2 3">
    <name type="scientific">Tsukamurella pseudospumae</name>
    <dbReference type="NCBI Taxonomy" id="239498"/>
    <lineage>
        <taxon>Bacteria</taxon>
        <taxon>Bacillati</taxon>
        <taxon>Actinomycetota</taxon>
        <taxon>Actinomycetes</taxon>
        <taxon>Mycobacteriales</taxon>
        <taxon>Tsukamurellaceae</taxon>
        <taxon>Tsukamurella</taxon>
    </lineage>
</organism>
<keyword evidence="4" id="KW-1185">Reference proteome</keyword>
<evidence type="ECO:0000313" key="3">
    <source>
        <dbReference type="Proteomes" id="UP000070258"/>
    </source>
</evidence>
<accession>A0A138AUF4</accession>
<dbReference type="EMBL" id="LSRF01000008">
    <property type="protein sequence ID" value="KXP14043.1"/>
    <property type="molecule type" value="Genomic_DNA"/>
</dbReference>
<dbReference type="EMBL" id="LSRE01000011">
    <property type="protein sequence ID" value="KXO99028.1"/>
    <property type="molecule type" value="Genomic_DNA"/>
</dbReference>
<dbReference type="AlphaFoldDB" id="A0A138AUF4"/>
<evidence type="ECO:0000313" key="2">
    <source>
        <dbReference type="EMBL" id="KXP14043.1"/>
    </source>
</evidence>
<dbReference type="Proteomes" id="UP000070409">
    <property type="component" value="Unassembled WGS sequence"/>
</dbReference>
<reference evidence="3" key="1">
    <citation type="submission" date="2016-02" db="EMBL/GenBank/DDBJ databases">
        <authorList>
            <person name="Wen L."/>
            <person name="He K."/>
            <person name="Yang H."/>
        </authorList>
    </citation>
    <scope>NUCLEOTIDE SEQUENCE [LARGE SCALE GENOMIC DNA]</scope>
    <source>
        <strain evidence="3">JCM 15929</strain>
    </source>
</reference>
<evidence type="ECO:0000313" key="1">
    <source>
        <dbReference type="EMBL" id="KXO99028.1"/>
    </source>
</evidence>